<reference evidence="2" key="1">
    <citation type="submission" date="2020-05" db="EMBL/GenBank/DDBJ databases">
        <title>Phylogenomic resolution of chytrid fungi.</title>
        <authorList>
            <person name="Stajich J.E."/>
            <person name="Amses K."/>
            <person name="Simmons R."/>
            <person name="Seto K."/>
            <person name="Myers J."/>
            <person name="Bonds A."/>
            <person name="Quandt C.A."/>
            <person name="Barry K."/>
            <person name="Liu P."/>
            <person name="Grigoriev I."/>
            <person name="Longcore J.E."/>
            <person name="James T.Y."/>
        </authorList>
    </citation>
    <scope>NUCLEOTIDE SEQUENCE</scope>
    <source>
        <strain evidence="2">JEL0513</strain>
    </source>
</reference>
<feature type="region of interest" description="Disordered" evidence="1">
    <location>
        <begin position="48"/>
        <end position="69"/>
    </location>
</feature>
<accession>A0AAD5T4V8</accession>
<dbReference type="Proteomes" id="UP001211907">
    <property type="component" value="Unassembled WGS sequence"/>
</dbReference>
<keyword evidence="3" id="KW-1185">Reference proteome</keyword>
<evidence type="ECO:0000313" key="2">
    <source>
        <dbReference type="EMBL" id="KAJ3130158.1"/>
    </source>
</evidence>
<proteinExistence type="predicted"/>
<protein>
    <recommendedName>
        <fullName evidence="4">CUE domain-containing protein</fullName>
    </recommendedName>
</protein>
<organism evidence="2 3">
    <name type="scientific">Physocladia obscura</name>
    <dbReference type="NCBI Taxonomy" id="109957"/>
    <lineage>
        <taxon>Eukaryota</taxon>
        <taxon>Fungi</taxon>
        <taxon>Fungi incertae sedis</taxon>
        <taxon>Chytridiomycota</taxon>
        <taxon>Chytridiomycota incertae sedis</taxon>
        <taxon>Chytridiomycetes</taxon>
        <taxon>Chytridiales</taxon>
        <taxon>Chytriomycetaceae</taxon>
        <taxon>Physocladia</taxon>
    </lineage>
</organism>
<feature type="compositionally biased region" description="Low complexity" evidence="1">
    <location>
        <begin position="55"/>
        <end position="65"/>
    </location>
</feature>
<gene>
    <name evidence="2" type="ORF">HK100_008200</name>
</gene>
<evidence type="ECO:0008006" key="4">
    <source>
        <dbReference type="Google" id="ProtNLM"/>
    </source>
</evidence>
<feature type="non-terminal residue" evidence="2">
    <location>
        <position position="120"/>
    </location>
</feature>
<name>A0AAD5T4V8_9FUNG</name>
<evidence type="ECO:0000256" key="1">
    <source>
        <dbReference type="SAM" id="MobiDB-lite"/>
    </source>
</evidence>
<dbReference type="AlphaFoldDB" id="A0AAD5T4V8"/>
<dbReference type="EMBL" id="JADGJH010000395">
    <property type="protein sequence ID" value="KAJ3130158.1"/>
    <property type="molecule type" value="Genomic_DNA"/>
</dbReference>
<sequence length="120" mass="12377">MEFLIGVFPEFTRTELASLLGVESAPDEAAMDVEACVEVVLGVLGERDEADDSESWSVSTVSSASVDKEDEDEAMGAMATLAAVFPGLRRSAIAATLGLCANDVTRAAEQLAVHGDGAAA</sequence>
<comment type="caution">
    <text evidence="2">The sequence shown here is derived from an EMBL/GenBank/DDBJ whole genome shotgun (WGS) entry which is preliminary data.</text>
</comment>
<evidence type="ECO:0000313" key="3">
    <source>
        <dbReference type="Proteomes" id="UP001211907"/>
    </source>
</evidence>